<dbReference type="Proteomes" id="UP001212803">
    <property type="component" value="Chromosome"/>
</dbReference>
<evidence type="ECO:0000256" key="6">
    <source>
        <dbReference type="ARBA" id="ARBA00023136"/>
    </source>
</evidence>
<evidence type="ECO:0000256" key="2">
    <source>
        <dbReference type="ARBA" id="ARBA00010157"/>
    </source>
</evidence>
<dbReference type="PROSITE" id="PS50156">
    <property type="entry name" value="SSD"/>
    <property type="match status" value="1"/>
</dbReference>
<protein>
    <submittedName>
        <fullName evidence="9">MMPL family transporter</fullName>
    </submittedName>
</protein>
<dbReference type="PANTHER" id="PTHR33406">
    <property type="entry name" value="MEMBRANE PROTEIN MJ1562-RELATED"/>
    <property type="match status" value="1"/>
</dbReference>
<dbReference type="SUPFAM" id="SSF82866">
    <property type="entry name" value="Multidrug efflux transporter AcrB transmembrane domain"/>
    <property type="match status" value="2"/>
</dbReference>
<reference evidence="9 10" key="1">
    <citation type="journal article" date="2023" name="ISME J.">
        <title>Thermophilic Dehalococcoidia with unusual traits shed light on an unexpected past.</title>
        <authorList>
            <person name="Palmer M."/>
            <person name="Covington J.K."/>
            <person name="Zhou E.M."/>
            <person name="Thomas S.C."/>
            <person name="Habib N."/>
            <person name="Seymour C.O."/>
            <person name="Lai D."/>
            <person name="Johnston J."/>
            <person name="Hashimi A."/>
            <person name="Jiao J.Y."/>
            <person name="Muok A.R."/>
            <person name="Liu L."/>
            <person name="Xian W.D."/>
            <person name="Zhi X.Y."/>
            <person name="Li M.M."/>
            <person name="Silva L.P."/>
            <person name="Bowen B.P."/>
            <person name="Louie K."/>
            <person name="Briegel A."/>
            <person name="Pett-Ridge J."/>
            <person name="Weber P.K."/>
            <person name="Tocheva E.I."/>
            <person name="Woyke T."/>
            <person name="Northen T.R."/>
            <person name="Mayali X."/>
            <person name="Li W.J."/>
            <person name="Hedlund B.P."/>
        </authorList>
    </citation>
    <scope>NUCLEOTIDE SEQUENCE [LARGE SCALE GENOMIC DNA]</scope>
    <source>
        <strain evidence="9 10">YIM 72310</strain>
    </source>
</reference>
<feature type="transmembrane region" description="Helical" evidence="7">
    <location>
        <begin position="346"/>
        <end position="365"/>
    </location>
</feature>
<dbReference type="Gene3D" id="1.20.1640.10">
    <property type="entry name" value="Multidrug efflux transporter AcrB transmembrane domain"/>
    <property type="match status" value="2"/>
</dbReference>
<sequence length="500" mass="51072">MMLGLAVGIDYAMFILSRFRHEVASGRSPEEAAGWANGTAGSAVVFAGLTVVIALCGLAVVNVPLLTQMGLAAAATVSLAVLIAVTLLPALLGAAGRFVAGRAVRDPESHGAGAATGLAARWAGLITRRPWAAAIGGMALLGIVAIPALDVRLALPDDGMAAPGATQRKAYDLVKEAFGPGFNGPLVVIVDAAGGEPAAAGEAAAAQLRALPGVVAVSPPTVNPAGTLALLRVIPAGGPADAATADLVHAIRAQARETGTSLAVTGQTAIQVDFSERVGAAFLPYVGVVVGLALVLLLLVFRSVAVPVKAAAGFLFTIAATLGAVVAVFQWGWLAPLFGVDQEGPILSLMPIFLVGVLFGLAMDYEVFLVTRMREEHVHGLGEREAIVYGFQHSARVVTAAALIMLSVFAGFILASETLIKMMGFALALGIAFDAFIVRMTIVPAVLALLGRAAWWMPAWLERLLPKVDVEGTGLRNGDAARAYRAENAGVAGPAGQPGA</sequence>
<dbReference type="PANTHER" id="PTHR33406:SF11">
    <property type="entry name" value="MEMBRANE PROTEIN SCO6666-RELATED"/>
    <property type="match status" value="1"/>
</dbReference>
<comment type="similarity">
    <text evidence="2">Belongs to the resistance-nodulation-cell division (RND) (TC 2.A.6) family. MmpL subfamily.</text>
</comment>
<feature type="transmembrane region" description="Helical" evidence="7">
    <location>
        <begin position="397"/>
        <end position="416"/>
    </location>
</feature>
<evidence type="ECO:0000256" key="4">
    <source>
        <dbReference type="ARBA" id="ARBA00022692"/>
    </source>
</evidence>
<keyword evidence="5 7" id="KW-1133">Transmembrane helix</keyword>
<evidence type="ECO:0000256" key="3">
    <source>
        <dbReference type="ARBA" id="ARBA00022475"/>
    </source>
</evidence>
<keyword evidence="3" id="KW-1003">Cell membrane</keyword>
<keyword evidence="6 7" id="KW-0472">Membrane</keyword>
<feature type="transmembrane region" description="Helical" evidence="7">
    <location>
        <begin position="313"/>
        <end position="334"/>
    </location>
</feature>
<dbReference type="InterPro" id="IPR000731">
    <property type="entry name" value="SSD"/>
</dbReference>
<gene>
    <name evidence="9" type="ORF">O0235_06815</name>
</gene>
<dbReference type="RefSeq" id="WP_270057789.1">
    <property type="nucleotide sequence ID" value="NZ_CP115149.1"/>
</dbReference>
<organism evidence="9 10">
    <name type="scientific">Tepidiforma flava</name>
    <dbReference type="NCBI Taxonomy" id="3004094"/>
    <lineage>
        <taxon>Bacteria</taxon>
        <taxon>Bacillati</taxon>
        <taxon>Chloroflexota</taxon>
        <taxon>Tepidiformia</taxon>
        <taxon>Tepidiformales</taxon>
        <taxon>Tepidiformaceae</taxon>
        <taxon>Tepidiforma</taxon>
    </lineage>
</organism>
<keyword evidence="4 7" id="KW-0812">Transmembrane</keyword>
<feature type="transmembrane region" description="Helical" evidence="7">
    <location>
        <begin position="43"/>
        <end position="65"/>
    </location>
</feature>
<evidence type="ECO:0000313" key="10">
    <source>
        <dbReference type="Proteomes" id="UP001212803"/>
    </source>
</evidence>
<feature type="transmembrane region" description="Helical" evidence="7">
    <location>
        <begin position="71"/>
        <end position="95"/>
    </location>
</feature>
<dbReference type="EMBL" id="CP115149">
    <property type="protein sequence ID" value="WBL37276.1"/>
    <property type="molecule type" value="Genomic_DNA"/>
</dbReference>
<dbReference type="InterPro" id="IPR004869">
    <property type="entry name" value="MMPL_dom"/>
</dbReference>
<comment type="subcellular location">
    <subcellularLocation>
        <location evidence="1">Cell membrane</location>
        <topology evidence="1">Multi-pass membrane protein</topology>
    </subcellularLocation>
</comment>
<dbReference type="Pfam" id="PF03176">
    <property type="entry name" value="MMPL"/>
    <property type="match status" value="2"/>
</dbReference>
<dbReference type="InterPro" id="IPR050545">
    <property type="entry name" value="Mycobact_MmpL"/>
</dbReference>
<evidence type="ECO:0000256" key="5">
    <source>
        <dbReference type="ARBA" id="ARBA00022989"/>
    </source>
</evidence>
<evidence type="ECO:0000256" key="7">
    <source>
        <dbReference type="SAM" id="Phobius"/>
    </source>
</evidence>
<evidence type="ECO:0000259" key="8">
    <source>
        <dbReference type="PROSITE" id="PS50156"/>
    </source>
</evidence>
<feature type="domain" description="SSD" evidence="8">
    <location>
        <begin position="1"/>
        <end position="94"/>
    </location>
</feature>
<proteinExistence type="inferred from homology"/>
<evidence type="ECO:0000313" key="9">
    <source>
        <dbReference type="EMBL" id="WBL37276.1"/>
    </source>
</evidence>
<feature type="transmembrane region" description="Helical" evidence="7">
    <location>
        <begin position="422"/>
        <end position="450"/>
    </location>
</feature>
<keyword evidence="10" id="KW-1185">Reference proteome</keyword>
<accession>A0ABY7M9P5</accession>
<feature type="transmembrane region" description="Helical" evidence="7">
    <location>
        <begin position="131"/>
        <end position="149"/>
    </location>
</feature>
<evidence type="ECO:0000256" key="1">
    <source>
        <dbReference type="ARBA" id="ARBA00004651"/>
    </source>
</evidence>
<feature type="transmembrane region" description="Helical" evidence="7">
    <location>
        <begin position="282"/>
        <end position="301"/>
    </location>
</feature>
<name>A0ABY7M9P5_9CHLR</name>